<evidence type="ECO:0000256" key="5">
    <source>
        <dbReference type="ARBA" id="ARBA00023004"/>
    </source>
</evidence>
<keyword evidence="3" id="KW-0479">Metal-binding</keyword>
<dbReference type="Gene3D" id="3.20.20.70">
    <property type="entry name" value="Aldolase class I"/>
    <property type="match status" value="1"/>
</dbReference>
<evidence type="ECO:0000256" key="4">
    <source>
        <dbReference type="ARBA" id="ARBA00022842"/>
    </source>
</evidence>
<evidence type="ECO:0008006" key="9">
    <source>
        <dbReference type="Google" id="ProtNLM"/>
    </source>
</evidence>
<dbReference type="PANTHER" id="PTHR42836:SF1">
    <property type="entry name" value="7-CARBOXY-7-DEAZAGUANINE SYNTHASE"/>
    <property type="match status" value="1"/>
</dbReference>
<keyword evidence="7" id="KW-0456">Lyase</keyword>
<keyword evidence="5" id="KW-0408">Iron</keyword>
<dbReference type="CDD" id="cd01335">
    <property type="entry name" value="Radical_SAM"/>
    <property type="match status" value="1"/>
</dbReference>
<dbReference type="InterPro" id="IPR024924">
    <property type="entry name" value="7-CO-7-deazaguanine_synth-like"/>
</dbReference>
<dbReference type="PANTHER" id="PTHR42836">
    <property type="entry name" value="7-CARBOXY-7-DEAZAGUANINE SYNTHASE"/>
    <property type="match status" value="1"/>
</dbReference>
<evidence type="ECO:0000256" key="7">
    <source>
        <dbReference type="ARBA" id="ARBA00023239"/>
    </source>
</evidence>
<dbReference type="InterPro" id="IPR058240">
    <property type="entry name" value="rSAM_sf"/>
</dbReference>
<sequence length="268" mass="29555">MPRDARDRGGAPKLEPTVSLVEVFAAPQGEGRNAGRWAIFVRFAGCPLACEFAPGVVCDTPYMKARHKVTLDALFDDMIAPLIPKVRTFGRARLEDAPMLILTGGEPTASPQFDAVVLRAMQHTPTFYVAVETNGTTYRETLETVDWITVSPKDQIAQTSTALAHNHNPQSSKLSREVITLLSKRAMTHGRGGEYRYVIADENTGHPIYYAAPKHYVSPAVLSDGSGEEWRKGFPGFAPGAVDRCLEITRNDPRWRISVQIHKVIGVR</sequence>
<dbReference type="GO" id="GO:0016829">
    <property type="term" value="F:lyase activity"/>
    <property type="evidence" value="ECO:0007669"/>
    <property type="project" value="UniProtKB-KW"/>
</dbReference>
<accession>A0A0F9V5T9</accession>
<dbReference type="InterPro" id="IPR013785">
    <property type="entry name" value="Aldolase_TIM"/>
</dbReference>
<name>A0A0F9V5T9_9ZZZZ</name>
<protein>
    <recommendedName>
        <fullName evidence="9">Radical SAM core domain-containing protein</fullName>
    </recommendedName>
</protein>
<dbReference type="AlphaFoldDB" id="A0A0F9V5T9"/>
<keyword evidence="2" id="KW-0949">S-adenosyl-L-methionine</keyword>
<reference evidence="8" key="1">
    <citation type="journal article" date="2015" name="Nature">
        <title>Complex archaea that bridge the gap between prokaryotes and eukaryotes.</title>
        <authorList>
            <person name="Spang A."/>
            <person name="Saw J.H."/>
            <person name="Jorgensen S.L."/>
            <person name="Zaremba-Niedzwiedzka K."/>
            <person name="Martijn J."/>
            <person name="Lind A.E."/>
            <person name="van Eijk R."/>
            <person name="Schleper C."/>
            <person name="Guy L."/>
            <person name="Ettema T.J."/>
        </authorList>
    </citation>
    <scope>NUCLEOTIDE SEQUENCE</scope>
</reference>
<dbReference type="GO" id="GO:0046872">
    <property type="term" value="F:metal ion binding"/>
    <property type="evidence" value="ECO:0007669"/>
    <property type="project" value="UniProtKB-KW"/>
</dbReference>
<keyword evidence="1" id="KW-0004">4Fe-4S</keyword>
<dbReference type="SFLD" id="SFLDS00029">
    <property type="entry name" value="Radical_SAM"/>
    <property type="match status" value="1"/>
</dbReference>
<keyword evidence="4" id="KW-0460">Magnesium</keyword>
<proteinExistence type="inferred from homology"/>
<comment type="caution">
    <text evidence="8">The sequence shown here is derived from an EMBL/GenBank/DDBJ whole genome shotgun (WGS) entry which is preliminary data.</text>
</comment>
<evidence type="ECO:0000256" key="6">
    <source>
        <dbReference type="ARBA" id="ARBA00023014"/>
    </source>
</evidence>
<dbReference type="GO" id="GO:0051539">
    <property type="term" value="F:4 iron, 4 sulfur cluster binding"/>
    <property type="evidence" value="ECO:0007669"/>
    <property type="project" value="UniProtKB-KW"/>
</dbReference>
<dbReference type="EMBL" id="LAZR01000437">
    <property type="protein sequence ID" value="KKN68886.1"/>
    <property type="molecule type" value="Genomic_DNA"/>
</dbReference>
<evidence type="ECO:0000256" key="2">
    <source>
        <dbReference type="ARBA" id="ARBA00022691"/>
    </source>
</evidence>
<evidence type="ECO:0000256" key="3">
    <source>
        <dbReference type="ARBA" id="ARBA00022723"/>
    </source>
</evidence>
<gene>
    <name evidence="8" type="ORF">LCGC14_0446720</name>
</gene>
<dbReference type="HAMAP" id="MF_00917">
    <property type="entry name" value="QueE"/>
    <property type="match status" value="1"/>
</dbReference>
<dbReference type="SUPFAM" id="SSF102114">
    <property type="entry name" value="Radical SAM enzymes"/>
    <property type="match status" value="1"/>
</dbReference>
<evidence type="ECO:0000313" key="8">
    <source>
        <dbReference type="EMBL" id="KKN68886.1"/>
    </source>
</evidence>
<evidence type="ECO:0000256" key="1">
    <source>
        <dbReference type="ARBA" id="ARBA00022485"/>
    </source>
</evidence>
<organism evidence="8">
    <name type="scientific">marine sediment metagenome</name>
    <dbReference type="NCBI Taxonomy" id="412755"/>
    <lineage>
        <taxon>unclassified sequences</taxon>
        <taxon>metagenomes</taxon>
        <taxon>ecological metagenomes</taxon>
    </lineage>
</organism>
<dbReference type="InterPro" id="IPR007197">
    <property type="entry name" value="rSAM"/>
</dbReference>
<keyword evidence="6" id="KW-0411">Iron-sulfur</keyword>